<feature type="transmembrane region" description="Helical" evidence="8">
    <location>
        <begin position="67"/>
        <end position="87"/>
    </location>
</feature>
<evidence type="ECO:0000256" key="2">
    <source>
        <dbReference type="ARBA" id="ARBA00022448"/>
    </source>
</evidence>
<dbReference type="GO" id="GO:0022857">
    <property type="term" value="F:transmembrane transporter activity"/>
    <property type="evidence" value="ECO:0007669"/>
    <property type="project" value="InterPro"/>
</dbReference>
<evidence type="ECO:0000256" key="7">
    <source>
        <dbReference type="ARBA" id="ARBA00023136"/>
    </source>
</evidence>
<feature type="transmembrane region" description="Helical" evidence="8">
    <location>
        <begin position="302"/>
        <end position="321"/>
    </location>
</feature>
<keyword evidence="5 8" id="KW-0812">Transmembrane</keyword>
<feature type="transmembrane region" description="Helical" evidence="8">
    <location>
        <begin position="12"/>
        <end position="30"/>
    </location>
</feature>
<reference evidence="9 10" key="1">
    <citation type="submission" date="2019-07" db="EMBL/GenBank/DDBJ databases">
        <title>Whole genome shotgun sequence of Microbacterium aerolatum NBRC 103071.</title>
        <authorList>
            <person name="Hosoyama A."/>
            <person name="Uohara A."/>
            <person name="Ohji S."/>
            <person name="Ichikawa N."/>
        </authorList>
    </citation>
    <scope>NUCLEOTIDE SEQUENCE [LARGE SCALE GENOMIC DNA]</scope>
    <source>
        <strain evidence="9 10">NBRC 103071</strain>
    </source>
</reference>
<organism evidence="9 10">
    <name type="scientific">Microbacterium aerolatum</name>
    <dbReference type="NCBI Taxonomy" id="153731"/>
    <lineage>
        <taxon>Bacteria</taxon>
        <taxon>Bacillati</taxon>
        <taxon>Actinomycetota</taxon>
        <taxon>Actinomycetes</taxon>
        <taxon>Micrococcales</taxon>
        <taxon>Microbacteriaceae</taxon>
        <taxon>Microbacterium</taxon>
    </lineage>
</organism>
<dbReference type="OrthoDB" id="9808136at2"/>
<dbReference type="CDD" id="cd06579">
    <property type="entry name" value="TM_PBP1_transp_AraH_like"/>
    <property type="match status" value="1"/>
</dbReference>
<name>A0A511ABZ3_9MICO</name>
<accession>A0A511ABZ3</accession>
<feature type="transmembrane region" description="Helical" evidence="8">
    <location>
        <begin position="252"/>
        <end position="270"/>
    </location>
</feature>
<proteinExistence type="predicted"/>
<evidence type="ECO:0000256" key="5">
    <source>
        <dbReference type="ARBA" id="ARBA00022692"/>
    </source>
</evidence>
<keyword evidence="7 8" id="KW-0472">Membrane</keyword>
<comment type="subcellular location">
    <subcellularLocation>
        <location evidence="1">Cell membrane</location>
        <topology evidence="1">Multi-pass membrane protein</topology>
    </subcellularLocation>
</comment>
<feature type="transmembrane region" description="Helical" evidence="8">
    <location>
        <begin position="42"/>
        <end position="60"/>
    </location>
</feature>
<protein>
    <submittedName>
        <fullName evidence="9">ABC transporter permease</fullName>
    </submittedName>
</protein>
<feature type="transmembrane region" description="Helical" evidence="8">
    <location>
        <begin position="223"/>
        <end position="240"/>
    </location>
</feature>
<dbReference type="AlphaFoldDB" id="A0A511ABZ3"/>
<feature type="transmembrane region" description="Helical" evidence="8">
    <location>
        <begin position="132"/>
        <end position="152"/>
    </location>
</feature>
<feature type="transmembrane region" description="Helical" evidence="8">
    <location>
        <begin position="93"/>
        <end position="120"/>
    </location>
</feature>
<dbReference type="PANTHER" id="PTHR32196">
    <property type="entry name" value="ABC TRANSPORTER PERMEASE PROTEIN YPHD-RELATED-RELATED"/>
    <property type="match status" value="1"/>
</dbReference>
<sequence>MTSLGPLLRRSETWLIVLIALLTIAMTVANPSFISVERVFDILNSSALMGIFALGVLLVLISGGIDVSFPAIAIAAMFITTTVLNAIGFTGDVLVAFLIAAVIGLALGAINAFVVVRFAMPTLIATLATASAIRGLMVTLMGATIISILPIGMTAFGRLQLLESRSDSGERFGLSPSVLILAATAIAAWLLLNHTLLGRKIFAVGGDASAAERAGINVRGVRVFVFCTSGALAGIAGIVHATNTGTANPLDLGSTDLVVIAAVVLGGARITGGHGTVMGTLLGVLLINVINAALISLRIPSYWQTLVVGALLVLGVSITALSARSPLRKKSVPQRQEELVV</sequence>
<dbReference type="Proteomes" id="UP000321225">
    <property type="component" value="Unassembled WGS sequence"/>
</dbReference>
<dbReference type="EMBL" id="BJUW01000003">
    <property type="protein sequence ID" value="GEK85679.1"/>
    <property type="molecule type" value="Genomic_DNA"/>
</dbReference>
<evidence type="ECO:0000256" key="4">
    <source>
        <dbReference type="ARBA" id="ARBA00022519"/>
    </source>
</evidence>
<gene>
    <name evidence="9" type="ORF">MAE01_08550</name>
</gene>
<keyword evidence="2" id="KW-0813">Transport</keyword>
<keyword evidence="3" id="KW-1003">Cell membrane</keyword>
<comment type="caution">
    <text evidence="9">The sequence shown here is derived from an EMBL/GenBank/DDBJ whole genome shotgun (WGS) entry which is preliminary data.</text>
</comment>
<evidence type="ECO:0000313" key="10">
    <source>
        <dbReference type="Proteomes" id="UP000321225"/>
    </source>
</evidence>
<keyword evidence="4" id="KW-0997">Cell inner membrane</keyword>
<keyword evidence="10" id="KW-1185">Reference proteome</keyword>
<keyword evidence="6 8" id="KW-1133">Transmembrane helix</keyword>
<evidence type="ECO:0000256" key="8">
    <source>
        <dbReference type="SAM" id="Phobius"/>
    </source>
</evidence>
<dbReference type="InterPro" id="IPR001851">
    <property type="entry name" value="ABC_transp_permease"/>
</dbReference>
<evidence type="ECO:0000313" key="9">
    <source>
        <dbReference type="EMBL" id="GEK85679.1"/>
    </source>
</evidence>
<feature type="transmembrane region" description="Helical" evidence="8">
    <location>
        <begin position="277"/>
        <end position="296"/>
    </location>
</feature>
<dbReference type="PANTHER" id="PTHR32196:SF21">
    <property type="entry name" value="ABC TRANSPORTER PERMEASE PROTEIN YPHD-RELATED"/>
    <property type="match status" value="1"/>
</dbReference>
<feature type="transmembrane region" description="Helical" evidence="8">
    <location>
        <begin position="172"/>
        <end position="192"/>
    </location>
</feature>
<dbReference type="Pfam" id="PF02653">
    <property type="entry name" value="BPD_transp_2"/>
    <property type="match status" value="1"/>
</dbReference>
<evidence type="ECO:0000256" key="1">
    <source>
        <dbReference type="ARBA" id="ARBA00004651"/>
    </source>
</evidence>
<evidence type="ECO:0000256" key="6">
    <source>
        <dbReference type="ARBA" id="ARBA00022989"/>
    </source>
</evidence>
<evidence type="ECO:0000256" key="3">
    <source>
        <dbReference type="ARBA" id="ARBA00022475"/>
    </source>
</evidence>
<dbReference type="RefSeq" id="WP_147038314.1">
    <property type="nucleotide sequence ID" value="NZ_BJUW01000003.1"/>
</dbReference>
<dbReference type="GO" id="GO:0005886">
    <property type="term" value="C:plasma membrane"/>
    <property type="evidence" value="ECO:0007669"/>
    <property type="project" value="UniProtKB-SubCell"/>
</dbReference>